<dbReference type="SMART" id="SM00587">
    <property type="entry name" value="CHK"/>
    <property type="match status" value="1"/>
</dbReference>
<dbReference type="Gene3D" id="3.90.1200.10">
    <property type="match status" value="1"/>
</dbReference>
<comment type="caution">
    <text evidence="2">The sequence shown here is derived from an EMBL/GenBank/DDBJ whole genome shotgun (WGS) entry which is preliminary data.</text>
</comment>
<dbReference type="PANTHER" id="PTHR11012:SF30">
    <property type="entry name" value="PROTEIN KINASE-LIKE DOMAIN-CONTAINING"/>
    <property type="match status" value="1"/>
</dbReference>
<sequence length="233" mass="26825">MSTEVNVSQDVQDLISEIKIKNGFDKDSEITYDVGSQTGDGFLSRNIAVTDQKPELYQELTTLAEALDEASSRDIDESAFKEAAKSNIDNFLATLDPIKDKHILKRSENLAQFENLFEWGNKNSYNPDKTDYDILTQGDCWCNNMMFLFEEGNKDEPIEIVLLDWQIIRVTIPVFDLAYFFYTSASEMAMKHIDDYLDLYHRELSDQLKKLGNDSDVLYPYAVFKCFVPIRCV</sequence>
<dbReference type="InterPro" id="IPR004119">
    <property type="entry name" value="EcKL"/>
</dbReference>
<dbReference type="PANTHER" id="PTHR11012">
    <property type="entry name" value="PROTEIN KINASE-LIKE DOMAIN-CONTAINING"/>
    <property type="match status" value="1"/>
</dbReference>
<dbReference type="GO" id="GO:0016301">
    <property type="term" value="F:kinase activity"/>
    <property type="evidence" value="ECO:0007669"/>
    <property type="project" value="UniProtKB-KW"/>
</dbReference>
<evidence type="ECO:0000313" key="2">
    <source>
        <dbReference type="EMBL" id="KAK9732379.1"/>
    </source>
</evidence>
<keyword evidence="2" id="KW-0808">Transferase</keyword>
<gene>
    <name evidence="2" type="ORF">QE152_g12835</name>
</gene>
<dbReference type="InterPro" id="IPR011009">
    <property type="entry name" value="Kinase-like_dom_sf"/>
</dbReference>
<organism evidence="2 3">
    <name type="scientific">Popillia japonica</name>
    <name type="common">Japanese beetle</name>
    <dbReference type="NCBI Taxonomy" id="7064"/>
    <lineage>
        <taxon>Eukaryota</taxon>
        <taxon>Metazoa</taxon>
        <taxon>Ecdysozoa</taxon>
        <taxon>Arthropoda</taxon>
        <taxon>Hexapoda</taxon>
        <taxon>Insecta</taxon>
        <taxon>Pterygota</taxon>
        <taxon>Neoptera</taxon>
        <taxon>Endopterygota</taxon>
        <taxon>Coleoptera</taxon>
        <taxon>Polyphaga</taxon>
        <taxon>Scarabaeiformia</taxon>
        <taxon>Scarabaeidae</taxon>
        <taxon>Rutelinae</taxon>
        <taxon>Popillia</taxon>
    </lineage>
</organism>
<dbReference type="InterPro" id="IPR015897">
    <property type="entry name" value="CHK_kinase-like"/>
</dbReference>
<keyword evidence="2" id="KW-0418">Kinase</keyword>
<dbReference type="SUPFAM" id="SSF56112">
    <property type="entry name" value="Protein kinase-like (PK-like)"/>
    <property type="match status" value="1"/>
</dbReference>
<reference evidence="2 3" key="1">
    <citation type="journal article" date="2024" name="BMC Genomics">
        <title>De novo assembly and annotation of Popillia japonica's genome with initial clues to its potential as an invasive pest.</title>
        <authorList>
            <person name="Cucini C."/>
            <person name="Boschi S."/>
            <person name="Funari R."/>
            <person name="Cardaioli E."/>
            <person name="Iannotti N."/>
            <person name="Marturano G."/>
            <person name="Paoli F."/>
            <person name="Bruttini M."/>
            <person name="Carapelli A."/>
            <person name="Frati F."/>
            <person name="Nardi F."/>
        </authorList>
    </citation>
    <scope>NUCLEOTIDE SEQUENCE [LARGE SCALE GENOMIC DNA]</scope>
    <source>
        <strain evidence="2">DMR45628</strain>
    </source>
</reference>
<dbReference type="AlphaFoldDB" id="A0AAW1LBX7"/>
<accession>A0AAW1LBX7</accession>
<dbReference type="EMBL" id="JASPKY010000119">
    <property type="protein sequence ID" value="KAK9732379.1"/>
    <property type="molecule type" value="Genomic_DNA"/>
</dbReference>
<name>A0AAW1LBX7_POPJA</name>
<evidence type="ECO:0000259" key="1">
    <source>
        <dbReference type="SMART" id="SM00587"/>
    </source>
</evidence>
<dbReference type="Proteomes" id="UP001458880">
    <property type="component" value="Unassembled WGS sequence"/>
</dbReference>
<dbReference type="Pfam" id="PF02958">
    <property type="entry name" value="EcKL"/>
    <property type="match status" value="1"/>
</dbReference>
<keyword evidence="3" id="KW-1185">Reference proteome</keyword>
<proteinExistence type="predicted"/>
<evidence type="ECO:0000313" key="3">
    <source>
        <dbReference type="Proteomes" id="UP001458880"/>
    </source>
</evidence>
<protein>
    <submittedName>
        <fullName evidence="2">Ecdysteroid kinase-like family</fullName>
    </submittedName>
</protein>
<feature type="domain" description="CHK kinase-like" evidence="1">
    <location>
        <begin position="42"/>
        <end position="210"/>
    </location>
</feature>